<gene>
    <name evidence="1" type="ORF">AB1471_06785</name>
</gene>
<proteinExistence type="predicted"/>
<evidence type="ECO:0008006" key="3">
    <source>
        <dbReference type="Google" id="ProtNLM"/>
    </source>
</evidence>
<dbReference type="Proteomes" id="UP001556040">
    <property type="component" value="Unassembled WGS sequence"/>
</dbReference>
<reference evidence="1 2" key="1">
    <citation type="journal article" date="1979" name="Int. J. Syst. Evol. Microbiol.">
        <title>Bacillus globisporus subsp. marinus subsp. nov.</title>
        <authorList>
            <person name="Liu H."/>
        </authorList>
    </citation>
    <scope>NUCLEOTIDE SEQUENCE [LARGE SCALE GENOMIC DNA]</scope>
    <source>
        <strain evidence="1 2">DSM 1297</strain>
    </source>
</reference>
<sequence>MKQYEYLNVNINDGIYWLTLNRPDARNALDAKMFYEIEVSVKQKRMRV</sequence>
<dbReference type="RefSeq" id="WP_367778976.1">
    <property type="nucleotide sequence ID" value="NZ_JBFMIA010000003.1"/>
</dbReference>
<keyword evidence="2" id="KW-1185">Reference proteome</keyword>
<dbReference type="InterPro" id="IPR029045">
    <property type="entry name" value="ClpP/crotonase-like_dom_sf"/>
</dbReference>
<comment type="caution">
    <text evidence="1">The sequence shown here is derived from an EMBL/GenBank/DDBJ whole genome shotgun (WGS) entry which is preliminary data.</text>
</comment>
<evidence type="ECO:0000313" key="2">
    <source>
        <dbReference type="Proteomes" id="UP001556040"/>
    </source>
</evidence>
<evidence type="ECO:0000313" key="1">
    <source>
        <dbReference type="EMBL" id="MEW9501508.1"/>
    </source>
</evidence>
<organism evidence="1 2">
    <name type="scientific">Jeotgalibacillus marinus</name>
    <dbReference type="NCBI Taxonomy" id="86667"/>
    <lineage>
        <taxon>Bacteria</taxon>
        <taxon>Bacillati</taxon>
        <taxon>Bacillota</taxon>
        <taxon>Bacilli</taxon>
        <taxon>Bacillales</taxon>
        <taxon>Caryophanaceae</taxon>
        <taxon>Jeotgalibacillus</taxon>
    </lineage>
</organism>
<dbReference type="Gene3D" id="3.90.226.10">
    <property type="entry name" value="2-enoyl-CoA Hydratase, Chain A, domain 1"/>
    <property type="match status" value="1"/>
</dbReference>
<dbReference type="EMBL" id="JBFMIA010000003">
    <property type="protein sequence ID" value="MEW9501508.1"/>
    <property type="molecule type" value="Genomic_DNA"/>
</dbReference>
<accession>A0ABV3Q333</accession>
<dbReference type="SUPFAM" id="SSF52096">
    <property type="entry name" value="ClpP/crotonase"/>
    <property type="match status" value="1"/>
</dbReference>
<protein>
    <recommendedName>
        <fullName evidence="3">Enoyl-CoA hydratase</fullName>
    </recommendedName>
</protein>
<name>A0ABV3Q333_9BACL</name>